<dbReference type="AlphaFoldDB" id="A0A7J5ZWU3"/>
<keyword evidence="3" id="KW-1185">Reference proteome</keyword>
<dbReference type="Proteomes" id="UP000593565">
    <property type="component" value="Unassembled WGS sequence"/>
</dbReference>
<reference evidence="2 3" key="1">
    <citation type="submission" date="2020-02" db="EMBL/GenBank/DDBJ databases">
        <title>A chromosome-scale genome assembly of the black bullhead catfish (Ameiurus melas).</title>
        <authorList>
            <person name="Wen M."/>
            <person name="Zham M."/>
            <person name="Cabau C."/>
            <person name="Klopp C."/>
            <person name="Donnadieu C."/>
            <person name="Roques C."/>
            <person name="Bouchez O."/>
            <person name="Lampietro C."/>
            <person name="Jouanno E."/>
            <person name="Herpin A."/>
            <person name="Louis A."/>
            <person name="Berthelot C."/>
            <person name="Parey E."/>
            <person name="Roest-Crollius H."/>
            <person name="Braasch I."/>
            <person name="Postlethwait J."/>
            <person name="Robinson-Rechavi M."/>
            <person name="Echchiki A."/>
            <person name="Begum T."/>
            <person name="Montfort J."/>
            <person name="Schartl M."/>
            <person name="Bobe J."/>
            <person name="Guiguen Y."/>
        </authorList>
    </citation>
    <scope>NUCLEOTIDE SEQUENCE [LARGE SCALE GENOMIC DNA]</scope>
    <source>
        <strain evidence="2">M_S1</strain>
        <tissue evidence="2">Blood</tissue>
    </source>
</reference>
<comment type="caution">
    <text evidence="2">The sequence shown here is derived from an EMBL/GenBank/DDBJ whole genome shotgun (WGS) entry which is preliminary data.</text>
</comment>
<proteinExistence type="predicted"/>
<organism evidence="2 3">
    <name type="scientific">Ameiurus melas</name>
    <name type="common">Black bullhead</name>
    <name type="synonym">Silurus melas</name>
    <dbReference type="NCBI Taxonomy" id="219545"/>
    <lineage>
        <taxon>Eukaryota</taxon>
        <taxon>Metazoa</taxon>
        <taxon>Chordata</taxon>
        <taxon>Craniata</taxon>
        <taxon>Vertebrata</taxon>
        <taxon>Euteleostomi</taxon>
        <taxon>Actinopterygii</taxon>
        <taxon>Neopterygii</taxon>
        <taxon>Teleostei</taxon>
        <taxon>Ostariophysi</taxon>
        <taxon>Siluriformes</taxon>
        <taxon>Ictaluridae</taxon>
        <taxon>Ameiurus</taxon>
    </lineage>
</organism>
<evidence type="ECO:0000313" key="3">
    <source>
        <dbReference type="Proteomes" id="UP000593565"/>
    </source>
</evidence>
<dbReference type="EMBL" id="JAAGNN010000023">
    <property type="protein sequence ID" value="KAF4073708.1"/>
    <property type="molecule type" value="Genomic_DNA"/>
</dbReference>
<feature type="region of interest" description="Disordered" evidence="1">
    <location>
        <begin position="99"/>
        <end position="122"/>
    </location>
</feature>
<protein>
    <submittedName>
        <fullName evidence="2">Uncharacterized protein</fullName>
    </submittedName>
</protein>
<name>A0A7J5ZWU3_AMEME</name>
<sequence>MVSVRLLGREEISQPVQGPNSGSGDWYRTKNVTVSLCQKRGYLDGAKCHVTSEKELWTTVPSNQSTTPSCHMITCNIREGTLDYSSQQPVHHTIMSHDHLQHQRRNSGLQFPAASPPHHHVT</sequence>
<evidence type="ECO:0000313" key="2">
    <source>
        <dbReference type="EMBL" id="KAF4073708.1"/>
    </source>
</evidence>
<evidence type="ECO:0000256" key="1">
    <source>
        <dbReference type="SAM" id="MobiDB-lite"/>
    </source>
</evidence>
<gene>
    <name evidence="2" type="ORF">AMELA_G00246410</name>
</gene>
<accession>A0A7J5ZWU3</accession>